<evidence type="ECO:0000313" key="1">
    <source>
        <dbReference type="EMBL" id="GAB1222381.1"/>
    </source>
</evidence>
<dbReference type="SUPFAM" id="SSF48452">
    <property type="entry name" value="TPR-like"/>
    <property type="match status" value="1"/>
</dbReference>
<dbReference type="Proteomes" id="UP001628156">
    <property type="component" value="Unassembled WGS sequence"/>
</dbReference>
<evidence type="ECO:0000313" key="2">
    <source>
        <dbReference type="Proteomes" id="UP001628156"/>
    </source>
</evidence>
<keyword evidence="2" id="KW-1185">Reference proteome</keyword>
<comment type="caution">
    <text evidence="1">The sequence shown here is derived from an EMBL/GenBank/DDBJ whole genome shotgun (WGS) entry which is preliminary data.</text>
</comment>
<evidence type="ECO:0008006" key="3">
    <source>
        <dbReference type="Google" id="ProtNLM"/>
    </source>
</evidence>
<reference evidence="1 2" key="1">
    <citation type="journal article" date="2019" name="PLoS Negl. Trop. Dis.">
        <title>Whole genome sequencing of Entamoeba nuttalli reveals mammalian host-related molecular signatures and a novel octapeptide-repeat surface protein.</title>
        <authorList>
            <person name="Tanaka M."/>
            <person name="Makiuchi T."/>
            <person name="Komiyama T."/>
            <person name="Shiina T."/>
            <person name="Osaki K."/>
            <person name="Tachibana H."/>
        </authorList>
    </citation>
    <scope>NUCLEOTIDE SEQUENCE [LARGE SCALE GENOMIC DNA]</scope>
    <source>
        <strain evidence="1 2">P19-061405</strain>
    </source>
</reference>
<organism evidence="1 2">
    <name type="scientific">Entamoeba nuttalli</name>
    <dbReference type="NCBI Taxonomy" id="412467"/>
    <lineage>
        <taxon>Eukaryota</taxon>
        <taxon>Amoebozoa</taxon>
        <taxon>Evosea</taxon>
        <taxon>Archamoebae</taxon>
        <taxon>Mastigamoebida</taxon>
        <taxon>Entamoebidae</taxon>
        <taxon>Entamoeba</taxon>
    </lineage>
</organism>
<protein>
    <recommendedName>
        <fullName evidence="3">Tetratricopeptide repeat protein</fullName>
    </recommendedName>
</protein>
<gene>
    <name evidence="1" type="ORF">ENUP19_0106G0009</name>
</gene>
<proteinExistence type="predicted"/>
<dbReference type="EMBL" id="BAAFRS010000106">
    <property type="protein sequence ID" value="GAB1222381.1"/>
    <property type="molecule type" value="Genomic_DNA"/>
</dbReference>
<dbReference type="InterPro" id="IPR011990">
    <property type="entry name" value="TPR-like_helical_dom_sf"/>
</dbReference>
<sequence>MIMTFMELGDLYRKTKHYNTSMEYYQVAKEIINQLLQENLIEPFPLILRDSTQREYLVRQSLKGKIERTSTEKEVEKENNKQPRNMSEAYQEIKNRILYKIIKLNTINTRNNTNSIQEYKTLLKSPFNSPITKACILNQIGINQLEKGEKKEGLKTFEEALSMLKSIVKQHLFIVLCIIFLDVMF</sequence>
<name>A0ABQ0DHQ6_9EUKA</name>
<accession>A0ABQ0DHQ6</accession>